<keyword evidence="1" id="KW-0540">Nuclease</keyword>
<evidence type="ECO:0000256" key="1">
    <source>
        <dbReference type="ARBA" id="ARBA00022722"/>
    </source>
</evidence>
<evidence type="ECO:0000256" key="4">
    <source>
        <dbReference type="ARBA" id="ARBA00022801"/>
    </source>
</evidence>
<evidence type="ECO:0000256" key="3">
    <source>
        <dbReference type="ARBA" id="ARBA00022759"/>
    </source>
</evidence>
<dbReference type="InterPro" id="IPR012337">
    <property type="entry name" value="RNaseH-like_sf"/>
</dbReference>
<evidence type="ECO:0000256" key="8">
    <source>
        <dbReference type="ARBA" id="ARBA00022932"/>
    </source>
</evidence>
<sequence>MEKLPFKSVRTRSDRPLHTIHTDTMGPITPTSFPGNNRWIVVFVDDFSIYAKVYCITNKSESGDCLEKYLRETRNLRGKNEKLCFLRSDNGTEFTGGKFSEIIDEEKATFDFAPPHTPQLNGTAERFNKTIQNKIRALMFDSGLPESMWSLAADAATYIYNRTPHKSNGFKTPLSLMNKNIKTSIEPVEDSQEYTTYRSVAEIYRDPVTFKQAMKSRESQSWQAAVDEELKSMTENNVWTLVDRPLRENIIDSRWVFKRKISPDEEKIYKARLVVRGFKDTNDYEIRETYAPVSRMTVIRSVLAIINKYDLEALQLDVKTAFLNGTLENDIYMEIPEGVKINEEYRKDYVCKLNRALYGLKVSPKRWNEKFSEVASKLGLENDINEPCLYTWRLEGKLVILVLYVDDIILASNCSVKLAEIRDNLCKEFKMKDMGEPKMYLGMEIQRDRENRQITLKQSEYIERILERFNMSDCKPQDTPMITRQAKKIESRNPEKTEEMKTPFNGPFREAIGSLLYLAGVTRPDIAYAVNLLSRRQIAPTNGDWTEVKRIFRYIRGSTNVGLTYRAEANEMEVFTDSSFGDCKDSKSTSGYIIKIFNDTVAWRSKKQTLVTRSTCGAEYYAASEVCQEIISLDKALRDMIGRTFYPVTIRCDNKSAQSCTEMEGSNRLKCFDLPVSEIQNTLDDRERTGVKVPMTEIHGDFIKQCVKEKRVKLTWVASKENLADIMTKPLPLPVHKYLKDKITNSKS</sequence>
<dbReference type="Proteomes" id="UP001627154">
    <property type="component" value="Unassembled WGS sequence"/>
</dbReference>
<dbReference type="InterPro" id="IPR043502">
    <property type="entry name" value="DNA/RNA_pol_sf"/>
</dbReference>
<dbReference type="GO" id="GO:0003964">
    <property type="term" value="F:RNA-directed DNA polymerase activity"/>
    <property type="evidence" value="ECO:0007669"/>
    <property type="project" value="UniProtKB-KW"/>
</dbReference>
<keyword evidence="9" id="KW-0233">DNA recombination</keyword>
<dbReference type="SUPFAM" id="SSF53098">
    <property type="entry name" value="Ribonuclease H-like"/>
    <property type="match status" value="1"/>
</dbReference>
<dbReference type="InterPro" id="IPR039537">
    <property type="entry name" value="Retrotran_Ty1/copia-like"/>
</dbReference>
<dbReference type="GO" id="GO:0006310">
    <property type="term" value="P:DNA recombination"/>
    <property type="evidence" value="ECO:0007669"/>
    <property type="project" value="UniProtKB-KW"/>
</dbReference>
<evidence type="ECO:0000313" key="12">
    <source>
        <dbReference type="EMBL" id="KAL3407702.1"/>
    </source>
</evidence>
<dbReference type="InterPro" id="IPR001584">
    <property type="entry name" value="Integrase_cat-core"/>
</dbReference>
<keyword evidence="7" id="KW-0695">RNA-directed DNA polymerase</keyword>
<protein>
    <recommendedName>
        <fullName evidence="11">Integrase catalytic domain-containing protein</fullName>
    </recommendedName>
</protein>
<dbReference type="InterPro" id="IPR036397">
    <property type="entry name" value="RNaseH_sf"/>
</dbReference>
<keyword evidence="10" id="KW-0511">Multifunctional enzyme</keyword>
<keyword evidence="4" id="KW-0378">Hydrolase</keyword>
<keyword evidence="5" id="KW-0460">Magnesium</keyword>
<keyword evidence="8" id="KW-0808">Transferase</keyword>
<dbReference type="GO" id="GO:0046872">
    <property type="term" value="F:metal ion binding"/>
    <property type="evidence" value="ECO:0007669"/>
    <property type="project" value="UniProtKB-KW"/>
</dbReference>
<dbReference type="SUPFAM" id="SSF56672">
    <property type="entry name" value="DNA/RNA polymerases"/>
    <property type="match status" value="1"/>
</dbReference>
<dbReference type="GO" id="GO:0003887">
    <property type="term" value="F:DNA-directed DNA polymerase activity"/>
    <property type="evidence" value="ECO:0007669"/>
    <property type="project" value="UniProtKB-KW"/>
</dbReference>
<evidence type="ECO:0000259" key="11">
    <source>
        <dbReference type="PROSITE" id="PS50994"/>
    </source>
</evidence>
<dbReference type="GO" id="GO:0004519">
    <property type="term" value="F:endonuclease activity"/>
    <property type="evidence" value="ECO:0007669"/>
    <property type="project" value="UniProtKB-KW"/>
</dbReference>
<keyword evidence="13" id="KW-1185">Reference proteome</keyword>
<proteinExistence type="predicted"/>
<dbReference type="AlphaFoldDB" id="A0ABD2XQZ7"/>
<dbReference type="GO" id="GO:0016787">
    <property type="term" value="F:hydrolase activity"/>
    <property type="evidence" value="ECO:0007669"/>
    <property type="project" value="UniProtKB-KW"/>
</dbReference>
<evidence type="ECO:0000313" key="13">
    <source>
        <dbReference type="Proteomes" id="UP001627154"/>
    </source>
</evidence>
<evidence type="ECO:0000256" key="6">
    <source>
        <dbReference type="ARBA" id="ARBA00022908"/>
    </source>
</evidence>
<keyword evidence="8" id="KW-0548">Nucleotidyltransferase</keyword>
<dbReference type="GO" id="GO:0015074">
    <property type="term" value="P:DNA integration"/>
    <property type="evidence" value="ECO:0007669"/>
    <property type="project" value="UniProtKB-KW"/>
</dbReference>
<dbReference type="Pfam" id="PF07727">
    <property type="entry name" value="RVT_2"/>
    <property type="match status" value="1"/>
</dbReference>
<dbReference type="PROSITE" id="PS50994">
    <property type="entry name" value="INTEGRASE"/>
    <property type="match status" value="1"/>
</dbReference>
<gene>
    <name evidence="12" type="ORF">TKK_000373</name>
</gene>
<organism evidence="12 13">
    <name type="scientific">Trichogramma kaykai</name>
    <dbReference type="NCBI Taxonomy" id="54128"/>
    <lineage>
        <taxon>Eukaryota</taxon>
        <taxon>Metazoa</taxon>
        <taxon>Ecdysozoa</taxon>
        <taxon>Arthropoda</taxon>
        <taxon>Hexapoda</taxon>
        <taxon>Insecta</taxon>
        <taxon>Pterygota</taxon>
        <taxon>Neoptera</taxon>
        <taxon>Endopterygota</taxon>
        <taxon>Hymenoptera</taxon>
        <taxon>Apocrita</taxon>
        <taxon>Proctotrupomorpha</taxon>
        <taxon>Chalcidoidea</taxon>
        <taxon>Trichogrammatidae</taxon>
        <taxon>Trichogramma</taxon>
    </lineage>
</organism>
<dbReference type="CDD" id="cd09272">
    <property type="entry name" value="RNase_HI_RT_Ty1"/>
    <property type="match status" value="1"/>
</dbReference>
<evidence type="ECO:0000256" key="5">
    <source>
        <dbReference type="ARBA" id="ARBA00022842"/>
    </source>
</evidence>
<keyword evidence="6" id="KW-0229">DNA integration</keyword>
<keyword evidence="3" id="KW-0255">Endonuclease</keyword>
<dbReference type="Gene3D" id="3.30.420.10">
    <property type="entry name" value="Ribonuclease H-like superfamily/Ribonuclease H"/>
    <property type="match status" value="1"/>
</dbReference>
<dbReference type="GO" id="GO:0042575">
    <property type="term" value="C:DNA polymerase complex"/>
    <property type="evidence" value="ECO:0007669"/>
    <property type="project" value="UniProtKB-ARBA"/>
</dbReference>
<keyword evidence="8" id="KW-0239">DNA-directed DNA polymerase</keyword>
<reference evidence="12 13" key="1">
    <citation type="journal article" date="2024" name="bioRxiv">
        <title>A reference genome for Trichogramma kaykai: A tiny desert-dwelling parasitoid wasp with competing sex-ratio distorters.</title>
        <authorList>
            <person name="Culotta J."/>
            <person name="Lindsey A.R."/>
        </authorList>
    </citation>
    <scope>NUCLEOTIDE SEQUENCE [LARGE SCALE GENOMIC DNA]</scope>
    <source>
        <strain evidence="12 13">KSX58</strain>
    </source>
</reference>
<name>A0ABD2XQZ7_9HYME</name>
<dbReference type="PANTHER" id="PTHR42648:SF11">
    <property type="entry name" value="TRANSPOSON TY4-P GAG-POL POLYPROTEIN"/>
    <property type="match status" value="1"/>
</dbReference>
<comment type="caution">
    <text evidence="12">The sequence shown here is derived from an EMBL/GenBank/DDBJ whole genome shotgun (WGS) entry which is preliminary data.</text>
</comment>
<keyword evidence="2" id="KW-0479">Metal-binding</keyword>
<evidence type="ECO:0000256" key="2">
    <source>
        <dbReference type="ARBA" id="ARBA00022723"/>
    </source>
</evidence>
<feature type="domain" description="Integrase catalytic" evidence="11">
    <location>
        <begin position="12"/>
        <end position="181"/>
    </location>
</feature>
<dbReference type="PANTHER" id="PTHR42648">
    <property type="entry name" value="TRANSPOSASE, PUTATIVE-RELATED"/>
    <property type="match status" value="1"/>
</dbReference>
<dbReference type="EMBL" id="JBJJXI010000003">
    <property type="protein sequence ID" value="KAL3407702.1"/>
    <property type="molecule type" value="Genomic_DNA"/>
</dbReference>
<evidence type="ECO:0000256" key="7">
    <source>
        <dbReference type="ARBA" id="ARBA00022918"/>
    </source>
</evidence>
<accession>A0ABD2XQZ7</accession>
<evidence type="ECO:0000256" key="10">
    <source>
        <dbReference type="ARBA" id="ARBA00023268"/>
    </source>
</evidence>
<evidence type="ECO:0000256" key="9">
    <source>
        <dbReference type="ARBA" id="ARBA00023172"/>
    </source>
</evidence>
<dbReference type="InterPro" id="IPR013103">
    <property type="entry name" value="RVT_2"/>
</dbReference>